<evidence type="ECO:0000313" key="3">
    <source>
        <dbReference type="EMBL" id="KAL1391575.1"/>
    </source>
</evidence>
<accession>A0ABD1D300</accession>
<feature type="chain" id="PRO_5044826011" description="C-type lectin domain-containing protein" evidence="1">
    <location>
        <begin position="23"/>
        <end position="198"/>
    </location>
</feature>
<dbReference type="PANTHER" id="PTHR22803">
    <property type="entry name" value="MANNOSE, PHOSPHOLIPASE, LECTIN RECEPTOR RELATED"/>
    <property type="match status" value="1"/>
</dbReference>
<comment type="caution">
    <text evidence="3">The sequence shown here is derived from an EMBL/GenBank/DDBJ whole genome shotgun (WGS) entry which is preliminary data.</text>
</comment>
<proteinExistence type="predicted"/>
<dbReference type="Proteomes" id="UP001562425">
    <property type="component" value="Unassembled WGS sequence"/>
</dbReference>
<dbReference type="InterPro" id="IPR016186">
    <property type="entry name" value="C-type_lectin-like/link_sf"/>
</dbReference>
<dbReference type="AlphaFoldDB" id="A0ABD1D300"/>
<keyword evidence="4" id="KW-1185">Reference proteome</keyword>
<gene>
    <name evidence="3" type="ORF">pipiens_012295</name>
</gene>
<dbReference type="InterPro" id="IPR001304">
    <property type="entry name" value="C-type_lectin-like"/>
</dbReference>
<evidence type="ECO:0000313" key="4">
    <source>
        <dbReference type="Proteomes" id="UP001562425"/>
    </source>
</evidence>
<dbReference type="Pfam" id="PF00059">
    <property type="entry name" value="Lectin_C"/>
    <property type="match status" value="1"/>
</dbReference>
<dbReference type="InterPro" id="IPR016187">
    <property type="entry name" value="CTDL_fold"/>
</dbReference>
<dbReference type="EMBL" id="JBEHCU010007829">
    <property type="protein sequence ID" value="KAL1391575.1"/>
    <property type="molecule type" value="Genomic_DNA"/>
</dbReference>
<keyword evidence="1" id="KW-0732">Signal</keyword>
<dbReference type="SUPFAM" id="SSF56436">
    <property type="entry name" value="C-type lectin-like"/>
    <property type="match status" value="1"/>
</dbReference>
<dbReference type="Gene3D" id="3.10.100.10">
    <property type="entry name" value="Mannose-Binding Protein A, subunit A"/>
    <property type="match status" value="1"/>
</dbReference>
<sequence>MFPTIVSLSALVLVLNHGPASAQLFNPDPTAHLTLPKQSKLSPMPWNRYVVNFQQATFFEAWQFCHAAGLRLATVNSPADTELMEKALAAAIAPQKGAFFIAGTNLGAKGSWLWISTNRKVGTPYGYTRWHPGQPDNAGNNEHCMEIWYENGAFWNDYQCDKKHYLANFSYLSISTNAVIVFYLSESKNRPPQNHYHK</sequence>
<dbReference type="InterPro" id="IPR050111">
    <property type="entry name" value="C-type_lectin/snaclec_domain"/>
</dbReference>
<dbReference type="SMART" id="SM00034">
    <property type="entry name" value="CLECT"/>
    <property type="match status" value="1"/>
</dbReference>
<protein>
    <recommendedName>
        <fullName evidence="2">C-type lectin domain-containing protein</fullName>
    </recommendedName>
</protein>
<organism evidence="3 4">
    <name type="scientific">Culex pipiens pipiens</name>
    <name type="common">Northern house mosquito</name>
    <dbReference type="NCBI Taxonomy" id="38569"/>
    <lineage>
        <taxon>Eukaryota</taxon>
        <taxon>Metazoa</taxon>
        <taxon>Ecdysozoa</taxon>
        <taxon>Arthropoda</taxon>
        <taxon>Hexapoda</taxon>
        <taxon>Insecta</taxon>
        <taxon>Pterygota</taxon>
        <taxon>Neoptera</taxon>
        <taxon>Endopterygota</taxon>
        <taxon>Diptera</taxon>
        <taxon>Nematocera</taxon>
        <taxon>Culicoidea</taxon>
        <taxon>Culicidae</taxon>
        <taxon>Culicinae</taxon>
        <taxon>Culicini</taxon>
        <taxon>Culex</taxon>
        <taxon>Culex</taxon>
    </lineage>
</organism>
<reference evidence="3 4" key="1">
    <citation type="submission" date="2024-05" db="EMBL/GenBank/DDBJ databases">
        <title>Culex pipiens pipiens assembly and annotation.</title>
        <authorList>
            <person name="Alout H."/>
            <person name="Durand T."/>
        </authorList>
    </citation>
    <scope>NUCLEOTIDE SEQUENCE [LARGE SCALE GENOMIC DNA]</scope>
    <source>
        <strain evidence="3">HA-2024</strain>
        <tissue evidence="3">Whole body</tissue>
    </source>
</reference>
<dbReference type="PROSITE" id="PS50041">
    <property type="entry name" value="C_TYPE_LECTIN_2"/>
    <property type="match status" value="1"/>
</dbReference>
<name>A0ABD1D300_CULPP</name>
<evidence type="ECO:0000259" key="2">
    <source>
        <dbReference type="PROSITE" id="PS50041"/>
    </source>
</evidence>
<dbReference type="CDD" id="cd00037">
    <property type="entry name" value="CLECT"/>
    <property type="match status" value="1"/>
</dbReference>
<feature type="signal peptide" evidence="1">
    <location>
        <begin position="1"/>
        <end position="22"/>
    </location>
</feature>
<evidence type="ECO:0000256" key="1">
    <source>
        <dbReference type="SAM" id="SignalP"/>
    </source>
</evidence>
<feature type="domain" description="C-type lectin" evidence="2">
    <location>
        <begin position="49"/>
        <end position="163"/>
    </location>
</feature>